<dbReference type="Proteomes" id="UP000023152">
    <property type="component" value="Unassembled WGS sequence"/>
</dbReference>
<evidence type="ECO:0000313" key="3">
    <source>
        <dbReference type="Proteomes" id="UP000023152"/>
    </source>
</evidence>
<feature type="transmembrane region" description="Helical" evidence="1">
    <location>
        <begin position="342"/>
        <end position="375"/>
    </location>
</feature>
<feature type="transmembrane region" description="Helical" evidence="1">
    <location>
        <begin position="121"/>
        <end position="138"/>
    </location>
</feature>
<feature type="transmembrane region" description="Helical" evidence="1">
    <location>
        <begin position="84"/>
        <end position="109"/>
    </location>
</feature>
<sequence length="450" mass="52430">MLVYNEANVMSVVSLFVSIVSISTKLLLVIDFDFDNETYTRIWLYVCLHYLDAQDFFGAFFVAALVLDAPTADGHTYNLMSTLFYYKLFIVSIPLILWPHINYLLGVVIALTSGLVQEIPIGCYFCILCWCGYCHVIIRFVGMVAASTLVELAHFTILAMLVQFVLTKRIAHCYTFTHIYVYVFECNVNKFFFYWDQVLQVLSFLQEGPDIGLRMACANHEFGYLKSYLNKEVETLYAHVTLKTLRQAGQSSFARGNFFFLLLLEYMEPWNHVKQNMLPHLAQGRNIWTWNDLFVTFSTFGLTFILLPLYSLSRFLTVLFPVIFALYVYHFDLWAHVGTLQIVLTCVYFALQLICCVLFIPVFRIHYLLWLNFFFSNTKKKQFMHISPGVKLITPDWSRLPRIKKRYDLVKAWPVREQLLNDIFGSDVTHVINSYLPKIDFGDDNSQKKI</sequence>
<feature type="transmembrane region" description="Helical" evidence="1">
    <location>
        <begin position="314"/>
        <end position="330"/>
    </location>
</feature>
<protein>
    <submittedName>
        <fullName evidence="2">Uncharacterized protein</fullName>
    </submittedName>
</protein>
<comment type="caution">
    <text evidence="2">The sequence shown here is derived from an EMBL/GenBank/DDBJ whole genome shotgun (WGS) entry which is preliminary data.</text>
</comment>
<evidence type="ECO:0000256" key="1">
    <source>
        <dbReference type="SAM" id="Phobius"/>
    </source>
</evidence>
<evidence type="ECO:0000313" key="2">
    <source>
        <dbReference type="EMBL" id="ETO08164.1"/>
    </source>
</evidence>
<keyword evidence="1" id="KW-0812">Transmembrane</keyword>
<keyword evidence="3" id="KW-1185">Reference proteome</keyword>
<dbReference type="EMBL" id="ASPP01025306">
    <property type="protein sequence ID" value="ETO08164.1"/>
    <property type="molecule type" value="Genomic_DNA"/>
</dbReference>
<feature type="transmembrane region" description="Helical" evidence="1">
    <location>
        <begin position="42"/>
        <end position="64"/>
    </location>
</feature>
<feature type="transmembrane region" description="Helical" evidence="1">
    <location>
        <begin position="12"/>
        <end position="30"/>
    </location>
</feature>
<gene>
    <name evidence="2" type="ORF">RFI_29230</name>
</gene>
<keyword evidence="1" id="KW-1133">Transmembrane helix</keyword>
<accession>X6M2M8</accession>
<keyword evidence="1" id="KW-0472">Membrane</keyword>
<organism evidence="2 3">
    <name type="scientific">Reticulomyxa filosa</name>
    <dbReference type="NCBI Taxonomy" id="46433"/>
    <lineage>
        <taxon>Eukaryota</taxon>
        <taxon>Sar</taxon>
        <taxon>Rhizaria</taxon>
        <taxon>Retaria</taxon>
        <taxon>Foraminifera</taxon>
        <taxon>Monothalamids</taxon>
        <taxon>Reticulomyxidae</taxon>
        <taxon>Reticulomyxa</taxon>
    </lineage>
</organism>
<name>X6M2M8_RETFI</name>
<feature type="transmembrane region" description="Helical" evidence="1">
    <location>
        <begin position="144"/>
        <end position="166"/>
    </location>
</feature>
<reference evidence="2 3" key="1">
    <citation type="journal article" date="2013" name="Curr. Biol.">
        <title>The Genome of the Foraminiferan Reticulomyxa filosa.</title>
        <authorList>
            <person name="Glockner G."/>
            <person name="Hulsmann N."/>
            <person name="Schleicher M."/>
            <person name="Noegel A.A."/>
            <person name="Eichinger L."/>
            <person name="Gallinger C."/>
            <person name="Pawlowski J."/>
            <person name="Sierra R."/>
            <person name="Euteneuer U."/>
            <person name="Pillet L."/>
            <person name="Moustafa A."/>
            <person name="Platzer M."/>
            <person name="Groth M."/>
            <person name="Szafranski K."/>
            <person name="Schliwa M."/>
        </authorList>
    </citation>
    <scope>NUCLEOTIDE SEQUENCE [LARGE SCALE GENOMIC DNA]</scope>
</reference>
<dbReference type="AlphaFoldDB" id="X6M2M8"/>
<feature type="transmembrane region" description="Helical" evidence="1">
    <location>
        <begin position="287"/>
        <end position="307"/>
    </location>
</feature>
<proteinExistence type="predicted"/>